<dbReference type="eggNOG" id="arCOG07133">
    <property type="taxonomic scope" value="Archaea"/>
</dbReference>
<dbReference type="OrthoDB" id="168148at2157"/>
<organism evidence="1 2">
    <name type="scientific">Natrialba magadii (strain ATCC 43099 / DSM 3394 / CCM 3739 / CIP 104546 / IAM 13178 / JCM 8861 / NBRC 102185 / NCIMB 2190 / MS3)</name>
    <name type="common">Natronobacterium magadii</name>
    <dbReference type="NCBI Taxonomy" id="547559"/>
    <lineage>
        <taxon>Archaea</taxon>
        <taxon>Methanobacteriati</taxon>
        <taxon>Methanobacteriota</taxon>
        <taxon>Stenosarchaea group</taxon>
        <taxon>Halobacteria</taxon>
        <taxon>Halobacteriales</taxon>
        <taxon>Natrialbaceae</taxon>
        <taxon>Natrialba</taxon>
    </lineage>
</organism>
<dbReference type="RefSeq" id="WP_012996591.1">
    <property type="nucleotide sequence ID" value="NC_013922.1"/>
</dbReference>
<evidence type="ECO:0000313" key="2">
    <source>
        <dbReference type="Proteomes" id="UP000001879"/>
    </source>
</evidence>
<gene>
    <name evidence="1" type="ordered locus">Nmag_1880</name>
</gene>
<reference evidence="2" key="1">
    <citation type="submission" date="2010-02" db="EMBL/GenBank/DDBJ databases">
        <title>Complete sequence of chromosome of Natrialba magadii ATCC 43099.</title>
        <authorList>
            <consortium name="US DOE Joint Genome Institute"/>
            <person name="Lucas S."/>
            <person name="Copeland A."/>
            <person name="Lapidus A."/>
            <person name="Cheng J.-F."/>
            <person name="Bruce D."/>
            <person name="Goodwin L."/>
            <person name="Pitluck S."/>
            <person name="Davenport K."/>
            <person name="Saunders E."/>
            <person name="Detter J.C."/>
            <person name="Han C."/>
            <person name="Tapia R."/>
            <person name="Land M."/>
            <person name="Hauser L."/>
            <person name="Kyrpides N."/>
            <person name="Mikhailova N."/>
            <person name="De Castro R.E."/>
            <person name="Maupin-Furlow J.A."/>
            <person name="Woyke T."/>
        </authorList>
    </citation>
    <scope>NUCLEOTIDE SEQUENCE [LARGE SCALE GENOMIC DNA]</scope>
    <source>
        <strain evidence="2">ATCC 43099 / DSM 3394 / CCM 3739 / CIP 104546 / IAM 13178 / JCM 8861 / NBRC 102185 / NCIMB 2190 / MS3</strain>
    </source>
</reference>
<evidence type="ECO:0000313" key="1">
    <source>
        <dbReference type="EMBL" id="ADD05453.1"/>
    </source>
</evidence>
<dbReference type="KEGG" id="nmg:Nmag_1880"/>
<keyword evidence="2" id="KW-1185">Reference proteome</keyword>
<accession>D3SV45</accession>
<dbReference type="EMBL" id="CP001932">
    <property type="protein sequence ID" value="ADD05453.1"/>
    <property type="molecule type" value="Genomic_DNA"/>
</dbReference>
<dbReference type="HOGENOM" id="CLU_881689_0_0_2"/>
<sequence length="298" mass="32609">MERRKLLQAIGSGSVGIGTVGAISGSSTAKENNIAARDHSEDATASLIKQAQSDSDLRALIDHANENGWRIPWDSATTKRITSQTETGYYDYIVVEAESSSQQVEKEEELVFIWIGNDTMGLDLSHHTVIHHVQKTDKPTASGLFGWDKVKVIKSEAGDIIQTERDFHRENELGADDYTFPPGGGSSECVEVDVQIAPDAKWDCVALAVAGAIPTSVPCSTCILDVTRTSCAVCAIATVIYKVSSMHCFSDLGPVVQADVEEWFFEEHDDFSYSDFATWTDEALVVDETFYNEDLPVC</sequence>
<dbReference type="GeneID" id="8824721"/>
<reference evidence="1 2" key="2">
    <citation type="journal article" date="2012" name="BMC Genomics">
        <title>A comparative genomics perspective on the genetic content of the alkaliphilic haloarchaeon Natrialba magadii ATCC 43099T.</title>
        <authorList>
            <person name="Siddaramappa S."/>
            <person name="Challacombe J.F."/>
            <person name="Decastro R.E."/>
            <person name="Pfeiffer F."/>
            <person name="Sastre D.E."/>
            <person name="Gimenez M.I."/>
            <person name="Paggi R.A."/>
            <person name="Detter J.C."/>
            <person name="Davenport K.W."/>
            <person name="Goodwin L.A."/>
            <person name="Kyrpides N."/>
            <person name="Tapia R."/>
            <person name="Pitluck S."/>
            <person name="Lucas S."/>
            <person name="Woyke T."/>
            <person name="Maupin-Furlow J.A."/>
        </authorList>
    </citation>
    <scope>NUCLEOTIDE SEQUENCE [LARGE SCALE GENOMIC DNA]</scope>
    <source>
        <strain evidence="2">ATCC 43099 / DSM 3394 / CCM 3739 / CIP 104546 / IAM 13178 / JCM 8861 / NBRC 102185 / NCIMB 2190 / MS3</strain>
    </source>
</reference>
<protein>
    <submittedName>
        <fullName evidence="1">Uncharacterized protein</fullName>
    </submittedName>
</protein>
<dbReference type="Proteomes" id="UP000001879">
    <property type="component" value="Chromosome"/>
</dbReference>
<dbReference type="AlphaFoldDB" id="D3SV45"/>
<name>D3SV45_NATMM</name>
<dbReference type="PaxDb" id="547559-Nmag_1880"/>
<proteinExistence type="predicted"/>